<dbReference type="SUPFAM" id="SSF46689">
    <property type="entry name" value="Homeodomain-like"/>
    <property type="match status" value="1"/>
</dbReference>
<keyword evidence="3" id="KW-1185">Reference proteome</keyword>
<feature type="domain" description="Resolvase HTH" evidence="1">
    <location>
        <begin position="4"/>
        <end position="44"/>
    </location>
</feature>
<dbReference type="InterPro" id="IPR009057">
    <property type="entry name" value="Homeodomain-like_sf"/>
</dbReference>
<dbReference type="Gene3D" id="1.10.10.60">
    <property type="entry name" value="Homeodomain-like"/>
    <property type="match status" value="1"/>
</dbReference>
<dbReference type="Pfam" id="PF02796">
    <property type="entry name" value="HTH_7"/>
    <property type="match status" value="1"/>
</dbReference>
<evidence type="ECO:0000259" key="1">
    <source>
        <dbReference type="Pfam" id="PF02796"/>
    </source>
</evidence>
<evidence type="ECO:0000313" key="2">
    <source>
        <dbReference type="EMBL" id="MDQ1149262.1"/>
    </source>
</evidence>
<gene>
    <name evidence="2" type="ORF">QE382_001246</name>
</gene>
<sequence length="86" mass="9793">MAGKPKRMSQIKQLIRLYQSGSGIKTIARILGMSKNTVKSYLKKMADGGFNTEDLLKQEDPLLEKSFHAGMITLHLKKLVLIIKWY</sequence>
<comment type="caution">
    <text evidence="2">The sequence shown here is derived from an EMBL/GenBank/DDBJ whole genome shotgun (WGS) entry which is preliminary data.</text>
</comment>
<reference evidence="2 3" key="1">
    <citation type="submission" date="2023-07" db="EMBL/GenBank/DDBJ databases">
        <title>Functional and genomic diversity of the sorghum phyllosphere microbiome.</title>
        <authorList>
            <person name="Shade A."/>
        </authorList>
    </citation>
    <scope>NUCLEOTIDE SEQUENCE [LARGE SCALE GENOMIC DNA]</scope>
    <source>
        <strain evidence="2 3">SORGH_AS_0892</strain>
    </source>
</reference>
<evidence type="ECO:0000313" key="3">
    <source>
        <dbReference type="Proteomes" id="UP001244640"/>
    </source>
</evidence>
<accession>A0ABU0U2T5</accession>
<name>A0ABU0U2T5_9SPHI</name>
<organism evidence="2 3">
    <name type="scientific">Sphingobacterium zeae</name>
    <dbReference type="NCBI Taxonomy" id="1776859"/>
    <lineage>
        <taxon>Bacteria</taxon>
        <taxon>Pseudomonadati</taxon>
        <taxon>Bacteroidota</taxon>
        <taxon>Sphingobacteriia</taxon>
        <taxon>Sphingobacteriales</taxon>
        <taxon>Sphingobacteriaceae</taxon>
        <taxon>Sphingobacterium</taxon>
    </lineage>
</organism>
<protein>
    <submittedName>
        <fullName evidence="2">Transposase</fullName>
    </submittedName>
</protein>
<dbReference type="EMBL" id="JAUTBA010000001">
    <property type="protein sequence ID" value="MDQ1149262.1"/>
    <property type="molecule type" value="Genomic_DNA"/>
</dbReference>
<dbReference type="Proteomes" id="UP001244640">
    <property type="component" value="Unassembled WGS sequence"/>
</dbReference>
<dbReference type="InterPro" id="IPR006120">
    <property type="entry name" value="Resolvase_HTH_dom"/>
</dbReference>
<proteinExistence type="predicted"/>